<dbReference type="EMBL" id="MSIE01000037">
    <property type="protein sequence ID" value="OLF15714.1"/>
    <property type="molecule type" value="Genomic_DNA"/>
</dbReference>
<gene>
    <name evidence="2" type="ORF">BU204_20075</name>
</gene>
<dbReference type="STRING" id="1912961.BU204_20075"/>
<dbReference type="InterPro" id="IPR053521">
    <property type="entry name" value="McjB-like"/>
</dbReference>
<evidence type="ECO:0000313" key="3">
    <source>
        <dbReference type="Proteomes" id="UP000185596"/>
    </source>
</evidence>
<proteinExistence type="predicted"/>
<organism evidence="2 3">
    <name type="scientific">Actinophytocola xanthii</name>
    <dbReference type="NCBI Taxonomy" id="1912961"/>
    <lineage>
        <taxon>Bacteria</taxon>
        <taxon>Bacillati</taxon>
        <taxon>Actinomycetota</taxon>
        <taxon>Actinomycetes</taxon>
        <taxon>Pseudonocardiales</taxon>
        <taxon>Pseudonocardiaceae</taxon>
    </lineage>
</organism>
<dbReference type="InterPro" id="IPR032708">
    <property type="entry name" value="McjB_C"/>
</dbReference>
<accession>A0A1Q8CMY2</accession>
<dbReference type="AlphaFoldDB" id="A0A1Q8CMY2"/>
<dbReference type="OrthoDB" id="3629336at2"/>
<evidence type="ECO:0000259" key="1">
    <source>
        <dbReference type="Pfam" id="PF13471"/>
    </source>
</evidence>
<comment type="caution">
    <text evidence="2">The sequence shown here is derived from an EMBL/GenBank/DDBJ whole genome shotgun (WGS) entry which is preliminary data.</text>
</comment>
<dbReference type="RefSeq" id="WP_075127247.1">
    <property type="nucleotide sequence ID" value="NZ_MSIE01000037.1"/>
</dbReference>
<reference evidence="2 3" key="1">
    <citation type="submission" date="2016-12" db="EMBL/GenBank/DDBJ databases">
        <title>The draft genome sequence of Actinophytocola sp. 11-183.</title>
        <authorList>
            <person name="Wang W."/>
            <person name="Yuan L."/>
        </authorList>
    </citation>
    <scope>NUCLEOTIDE SEQUENCE [LARGE SCALE GENOMIC DNA]</scope>
    <source>
        <strain evidence="2 3">11-183</strain>
    </source>
</reference>
<sequence length="133" mass="14530">MRRPRFLIEVASALFSLARIELMLRRQDLRVVCHALGVVPDLESASPPATEPAVLPGWARTALRACSAVTSRWPAGDTCLRRCLVAGHRLRRLSPVLRIGVRRDASGLVAHSWLEVDGRTLDPTAAGFATLGR</sequence>
<dbReference type="NCBIfam" id="NF033537">
    <property type="entry name" value="lasso_biosyn_B2"/>
    <property type="match status" value="1"/>
</dbReference>
<feature type="domain" description="Microcin J25-processing protein McjB C-terminal" evidence="1">
    <location>
        <begin position="44"/>
        <end position="122"/>
    </location>
</feature>
<dbReference type="Pfam" id="PF13471">
    <property type="entry name" value="Transglut_core3"/>
    <property type="match status" value="1"/>
</dbReference>
<keyword evidence="3" id="KW-1185">Reference proteome</keyword>
<evidence type="ECO:0000313" key="2">
    <source>
        <dbReference type="EMBL" id="OLF15714.1"/>
    </source>
</evidence>
<protein>
    <recommendedName>
        <fullName evidence="1">Microcin J25-processing protein McjB C-terminal domain-containing protein</fullName>
    </recommendedName>
</protein>
<dbReference type="Proteomes" id="UP000185596">
    <property type="component" value="Unassembled WGS sequence"/>
</dbReference>
<name>A0A1Q8CMY2_9PSEU</name>